<evidence type="ECO:0000313" key="4">
    <source>
        <dbReference type="EMBL" id="KAA6187350.1"/>
    </source>
</evidence>
<dbReference type="InterPro" id="IPR008984">
    <property type="entry name" value="SMAD_FHA_dom_sf"/>
</dbReference>
<dbReference type="PROSITE" id="PS50006">
    <property type="entry name" value="FHA_DOMAIN"/>
    <property type="match status" value="1"/>
</dbReference>
<dbReference type="Proteomes" id="UP000322981">
    <property type="component" value="Unassembled WGS sequence"/>
</dbReference>
<dbReference type="RefSeq" id="WP_150089948.1">
    <property type="nucleotide sequence ID" value="NZ_JBFUOH010000095.1"/>
</dbReference>
<dbReference type="Gene3D" id="1.10.530.10">
    <property type="match status" value="1"/>
</dbReference>
<dbReference type="Pfam" id="PF00498">
    <property type="entry name" value="FHA"/>
    <property type="match status" value="1"/>
</dbReference>
<dbReference type="PANTHER" id="PTHR37423:SF2">
    <property type="entry name" value="MEMBRANE-BOUND LYTIC MUREIN TRANSGLYCOSYLASE C"/>
    <property type="match status" value="1"/>
</dbReference>
<evidence type="ECO:0000256" key="1">
    <source>
        <dbReference type="ARBA" id="ARBA00007734"/>
    </source>
</evidence>
<dbReference type="InterPro" id="IPR000253">
    <property type="entry name" value="FHA_dom"/>
</dbReference>
<evidence type="ECO:0000313" key="5">
    <source>
        <dbReference type="Proteomes" id="UP000322981"/>
    </source>
</evidence>
<dbReference type="SUPFAM" id="SSF53955">
    <property type="entry name" value="Lysozyme-like"/>
    <property type="match status" value="1"/>
</dbReference>
<feature type="domain" description="FHA" evidence="3">
    <location>
        <begin position="42"/>
        <end position="91"/>
    </location>
</feature>
<evidence type="ECO:0000256" key="2">
    <source>
        <dbReference type="SAM" id="Phobius"/>
    </source>
</evidence>
<dbReference type="AlphaFoldDB" id="A0A5M8FU72"/>
<reference evidence="4 5" key="1">
    <citation type="submission" date="2019-09" db="EMBL/GenBank/DDBJ databases">
        <title>Whole-genome sequence of the purple sulfur bacterium Thiohalocapsa marina DSM 19078.</title>
        <authorList>
            <person name="Kyndt J.A."/>
            <person name="Meyer T.E."/>
        </authorList>
    </citation>
    <scope>NUCLEOTIDE SEQUENCE [LARGE SCALE GENOMIC DNA]</scope>
    <source>
        <strain evidence="4 5">DSM 19078</strain>
    </source>
</reference>
<feature type="transmembrane region" description="Helical" evidence="2">
    <location>
        <begin position="165"/>
        <end position="189"/>
    </location>
</feature>
<name>A0A5M8FU72_9GAMM</name>
<dbReference type="SUPFAM" id="SSF49879">
    <property type="entry name" value="SMAD/FHA domain"/>
    <property type="match status" value="1"/>
</dbReference>
<comment type="caution">
    <text evidence="4">The sequence shown here is derived from an EMBL/GenBank/DDBJ whole genome shotgun (WGS) entry which is preliminary data.</text>
</comment>
<organism evidence="4 5">
    <name type="scientific">Thiohalocapsa marina</name>
    <dbReference type="NCBI Taxonomy" id="424902"/>
    <lineage>
        <taxon>Bacteria</taxon>
        <taxon>Pseudomonadati</taxon>
        <taxon>Pseudomonadota</taxon>
        <taxon>Gammaproteobacteria</taxon>
        <taxon>Chromatiales</taxon>
        <taxon>Chromatiaceae</taxon>
        <taxon>Thiohalocapsa</taxon>
    </lineage>
</organism>
<keyword evidence="2" id="KW-1133">Transmembrane helix</keyword>
<dbReference type="InterPro" id="IPR008258">
    <property type="entry name" value="Transglycosylase_SLT_dom_1"/>
</dbReference>
<dbReference type="CDD" id="cd16894">
    <property type="entry name" value="MltD-like"/>
    <property type="match status" value="1"/>
</dbReference>
<dbReference type="PANTHER" id="PTHR37423">
    <property type="entry name" value="SOLUBLE LYTIC MUREIN TRANSGLYCOSYLASE-RELATED"/>
    <property type="match status" value="1"/>
</dbReference>
<dbReference type="SMART" id="SM00240">
    <property type="entry name" value="FHA"/>
    <property type="match status" value="1"/>
</dbReference>
<protein>
    <submittedName>
        <fullName evidence="4">Transglycosylase SLT domain-containing protein</fullName>
    </submittedName>
</protein>
<dbReference type="Pfam" id="PF01464">
    <property type="entry name" value="SLT"/>
    <property type="match status" value="1"/>
</dbReference>
<proteinExistence type="inferred from homology"/>
<sequence length="495" mass="56776">MHNERLTMRPAKAPRYAAPGPMRVVFTDGQGARRAQTFTAPVVIGRGQDCGLRIAHAMVSRHHLALSPEDGTWWIRDLQSSNGTLVGGRVIDRMPVTGETTVQLGADGPVLHLSPPAAPRETRRTVSLEDISKHYFDRQSPDAAGEHTRMIRRAYREQRLKQRRVYAFMLSGVLLLLLMVGGFALFQYWQLEKTRELAKETFYEMKELELHIANLEASIEQDASAAVRARIAESKRLLAGLRERYDAFVQEVQASRIIKFSSEDQIILHMARTFGETELDLPDDFVAEVKRYIRKWQATPRLEHAIRRLHENGYAPIIYRELVAQELPPQFLYLALQESGFRQDAVGPPTRYGHAKGMWQFIPDTARRYGLTPGPLQHLGRYDPEDDRHNVAKATKAAARYLKDIYRTDAQASGLLVMASYNWGEGNIIKRLRKMPENPRERNFWKLLREHKIPKETYDYVFYIFSAAVIGENPRLFGFDFDNPVQGLRQIPAIR</sequence>
<keyword evidence="5" id="KW-1185">Reference proteome</keyword>
<dbReference type="EMBL" id="VWXX01000002">
    <property type="protein sequence ID" value="KAA6187350.1"/>
    <property type="molecule type" value="Genomic_DNA"/>
</dbReference>
<evidence type="ECO:0000259" key="3">
    <source>
        <dbReference type="PROSITE" id="PS50006"/>
    </source>
</evidence>
<dbReference type="OrthoDB" id="9815002at2"/>
<gene>
    <name evidence="4" type="ORF">F2Q65_02165</name>
</gene>
<keyword evidence="2" id="KW-0812">Transmembrane</keyword>
<keyword evidence="2" id="KW-0472">Membrane</keyword>
<comment type="similarity">
    <text evidence="1">Belongs to the transglycosylase Slt family.</text>
</comment>
<dbReference type="InterPro" id="IPR023346">
    <property type="entry name" value="Lysozyme-like_dom_sf"/>
</dbReference>
<dbReference type="Gene3D" id="2.60.200.20">
    <property type="match status" value="1"/>
</dbReference>
<accession>A0A5M8FU72</accession>